<dbReference type="Pfam" id="PF11185">
    <property type="entry name" value="DUF2971"/>
    <property type="match status" value="1"/>
</dbReference>
<dbReference type="InterPro" id="IPR021352">
    <property type="entry name" value="DUF2971"/>
</dbReference>
<name>A0AAW7XFU0_9GAMM</name>
<dbReference type="EMBL" id="JAUOPG010000003">
    <property type="protein sequence ID" value="MDO6453081.1"/>
    <property type="molecule type" value="Genomic_DNA"/>
</dbReference>
<dbReference type="GeneID" id="89454535"/>
<dbReference type="EMBL" id="JAUYVO010000006">
    <property type="protein sequence ID" value="MDP2523081.1"/>
    <property type="molecule type" value="Genomic_DNA"/>
</dbReference>
<evidence type="ECO:0000313" key="4">
    <source>
        <dbReference type="Proteomes" id="UP001177341"/>
    </source>
</evidence>
<evidence type="ECO:0000313" key="1">
    <source>
        <dbReference type="EMBL" id="MDO6453081.1"/>
    </source>
</evidence>
<gene>
    <name evidence="1" type="ORF">Q4490_05850</name>
    <name evidence="2" type="ORF">Q8W30_10920</name>
</gene>
<reference evidence="1" key="1">
    <citation type="submission" date="2023-07" db="EMBL/GenBank/DDBJ databases">
        <title>Genome content predicts the carbon catabolic preferences of heterotrophic bacteria.</title>
        <authorList>
            <person name="Gralka M."/>
        </authorList>
    </citation>
    <scope>NUCLEOTIDE SEQUENCE</scope>
    <source>
        <strain evidence="2">5G01</strain>
        <strain evidence="1">I2M16</strain>
    </source>
</reference>
<organism evidence="1 3">
    <name type="scientific">Neptunomonas phycophila</name>
    <dbReference type="NCBI Taxonomy" id="1572645"/>
    <lineage>
        <taxon>Bacteria</taxon>
        <taxon>Pseudomonadati</taxon>
        <taxon>Pseudomonadota</taxon>
        <taxon>Gammaproteobacteria</taxon>
        <taxon>Oceanospirillales</taxon>
        <taxon>Oceanospirillaceae</taxon>
        <taxon>Neptunomonas</taxon>
    </lineage>
</organism>
<protein>
    <submittedName>
        <fullName evidence="1">DUF2971 domain-containing protein</fullName>
    </submittedName>
</protein>
<dbReference type="Proteomes" id="UP001177341">
    <property type="component" value="Unassembled WGS sequence"/>
</dbReference>
<accession>A0AAW7XFU0</accession>
<dbReference type="RefSeq" id="WP_075174311.1">
    <property type="nucleotide sequence ID" value="NZ_CAXHZV010000003.1"/>
</dbReference>
<proteinExistence type="predicted"/>
<comment type="caution">
    <text evidence="1">The sequence shown here is derived from an EMBL/GenBank/DDBJ whole genome shotgun (WGS) entry which is preliminary data.</text>
</comment>
<evidence type="ECO:0000313" key="3">
    <source>
        <dbReference type="Proteomes" id="UP001169862"/>
    </source>
</evidence>
<evidence type="ECO:0000313" key="2">
    <source>
        <dbReference type="EMBL" id="MDP2523081.1"/>
    </source>
</evidence>
<dbReference type="Proteomes" id="UP001169862">
    <property type="component" value="Unassembled WGS sequence"/>
</dbReference>
<keyword evidence="4" id="KW-1185">Reference proteome</keyword>
<sequence>MENIRSMTEALYADIPAEAVYHYTTFSGLMGIVESGSLWASDIRYMNDSAELNHMVTLTRAEVEERIALGHPNPRLLNQFLDWITRRVTNGHMLFSGSFRANGNLLSQWRGYSDLGKGVSIGFDPNHLLTCARKQGFMVGRCVYDPKRQRQLIHQIVDHVEDLAASACGVHGCQTDEIFADVFERVESDLLRIAAILKHPSFQEEAEWRIVSPIVTDFKDSSVHFREGTHMLVPYFKFSLVAPQQEKPKILHIFLGPTPNISPSMNSLSMYLAKNGVSPIRGITYCQIPYRQR</sequence>
<dbReference type="AlphaFoldDB" id="A0AAW7XFU0"/>